<name>A0ABP0JT03_9DINO</name>
<evidence type="ECO:0000313" key="8">
    <source>
        <dbReference type="EMBL" id="CAK9017579.1"/>
    </source>
</evidence>
<evidence type="ECO:0000256" key="2">
    <source>
        <dbReference type="ARBA" id="ARBA00022692"/>
    </source>
</evidence>
<comment type="caution">
    <text evidence="8">The sequence shown here is derived from an EMBL/GenBank/DDBJ whole genome shotgun (WGS) entry which is preliminary data.</text>
</comment>
<evidence type="ECO:0000256" key="6">
    <source>
        <dbReference type="SAM" id="Phobius"/>
    </source>
</evidence>
<feature type="transmembrane region" description="Helical" evidence="6">
    <location>
        <begin position="217"/>
        <end position="240"/>
    </location>
</feature>
<evidence type="ECO:0000256" key="1">
    <source>
        <dbReference type="ARBA" id="ARBA00004141"/>
    </source>
</evidence>
<accession>A0ABP0JT03</accession>
<dbReference type="Proteomes" id="UP001642484">
    <property type="component" value="Unassembled WGS sequence"/>
</dbReference>
<sequence length="505" mass="56633">MEPAHDVRFASNESPQSRAAPELFDFVEQQHRALLEQLSQHFDREEGLVFGPKSEAVEDATLGPLVSPPLSRQDEEVIPTGVSGKIFELGMTAQPEADGDKEAPDPPELVSPRTAGSTGGVAARRSSWSAAMMDYESASSPKSTTSRNLRNVLLSNSEYNKSWSSKLGPRLDTASVLLISLNAVLLIAEYQIEGEMIGVSLRKGEEPRVLARDVGNFFQFMDVVFDFVFLVEWIICLFWVRSQHRSCVTMEIVGNTLLVICGLMEAVLIIATAWGIETSVTTFHVLHAIACLRVVRCFRVLRLFQGPQLLLTACNTFLHSLLWAMVFLLVFMLTFSLVLGNLLLEFFVDPNASDRYWVWERYGTTLRAMYTLFEITFSGSWPNSTRPLIEKVNAGLVLFFVVYITVVAFGLIRVITAVFLKDTLDAAANDADHQVTLRLQKKADYAQKLEAIFGAIDREGNGLITEERLVEALDYPVVRAYFQTLDLVPFLRFRELLPWNGRFKA</sequence>
<evidence type="ECO:0000256" key="3">
    <source>
        <dbReference type="ARBA" id="ARBA00022989"/>
    </source>
</evidence>
<feature type="transmembrane region" description="Helical" evidence="6">
    <location>
        <begin position="252"/>
        <end position="276"/>
    </location>
</feature>
<protein>
    <recommendedName>
        <fullName evidence="7">Ion transport domain-containing protein</fullName>
    </recommendedName>
</protein>
<feature type="transmembrane region" description="Helical" evidence="6">
    <location>
        <begin position="321"/>
        <end position="344"/>
    </location>
</feature>
<dbReference type="SUPFAM" id="SSF81324">
    <property type="entry name" value="Voltage-gated potassium channels"/>
    <property type="match status" value="1"/>
</dbReference>
<gene>
    <name evidence="8" type="ORF">CCMP2556_LOCUS12922</name>
</gene>
<comment type="subcellular location">
    <subcellularLocation>
        <location evidence="1">Membrane</location>
        <topology evidence="1">Multi-pass membrane protein</topology>
    </subcellularLocation>
</comment>
<evidence type="ECO:0000259" key="7">
    <source>
        <dbReference type="Pfam" id="PF00520"/>
    </source>
</evidence>
<reference evidence="8 9" key="1">
    <citation type="submission" date="2024-02" db="EMBL/GenBank/DDBJ databases">
        <authorList>
            <person name="Chen Y."/>
            <person name="Shah S."/>
            <person name="Dougan E. K."/>
            <person name="Thang M."/>
            <person name="Chan C."/>
        </authorList>
    </citation>
    <scope>NUCLEOTIDE SEQUENCE [LARGE SCALE GENOMIC DNA]</scope>
</reference>
<proteinExistence type="predicted"/>
<evidence type="ECO:0000313" key="9">
    <source>
        <dbReference type="Proteomes" id="UP001642484"/>
    </source>
</evidence>
<feature type="domain" description="Ion transport" evidence="7">
    <location>
        <begin position="171"/>
        <end position="420"/>
    </location>
</feature>
<dbReference type="InterPro" id="IPR005821">
    <property type="entry name" value="Ion_trans_dom"/>
</dbReference>
<feature type="region of interest" description="Disordered" evidence="5">
    <location>
        <begin position="1"/>
        <end position="20"/>
    </location>
</feature>
<dbReference type="InterPro" id="IPR027359">
    <property type="entry name" value="Volt_channel_dom_sf"/>
</dbReference>
<keyword evidence="4 6" id="KW-0472">Membrane</keyword>
<feature type="transmembrane region" description="Helical" evidence="6">
    <location>
        <begin position="392"/>
        <end position="412"/>
    </location>
</feature>
<dbReference type="Gene3D" id="1.10.287.70">
    <property type="match status" value="1"/>
</dbReference>
<dbReference type="EMBL" id="CAXAMN010006446">
    <property type="protein sequence ID" value="CAK9017579.1"/>
    <property type="molecule type" value="Genomic_DNA"/>
</dbReference>
<dbReference type="Pfam" id="PF00520">
    <property type="entry name" value="Ion_trans"/>
    <property type="match status" value="1"/>
</dbReference>
<organism evidence="8 9">
    <name type="scientific">Durusdinium trenchii</name>
    <dbReference type="NCBI Taxonomy" id="1381693"/>
    <lineage>
        <taxon>Eukaryota</taxon>
        <taxon>Sar</taxon>
        <taxon>Alveolata</taxon>
        <taxon>Dinophyceae</taxon>
        <taxon>Suessiales</taxon>
        <taxon>Symbiodiniaceae</taxon>
        <taxon>Durusdinium</taxon>
    </lineage>
</organism>
<evidence type="ECO:0000256" key="5">
    <source>
        <dbReference type="SAM" id="MobiDB-lite"/>
    </source>
</evidence>
<dbReference type="Gene3D" id="1.20.120.350">
    <property type="entry name" value="Voltage-gated potassium channels. Chain C"/>
    <property type="match status" value="1"/>
</dbReference>
<keyword evidence="2 6" id="KW-0812">Transmembrane</keyword>
<keyword evidence="3 6" id="KW-1133">Transmembrane helix</keyword>
<keyword evidence="9" id="KW-1185">Reference proteome</keyword>
<feature type="region of interest" description="Disordered" evidence="5">
    <location>
        <begin position="95"/>
        <end position="121"/>
    </location>
</feature>
<evidence type="ECO:0000256" key="4">
    <source>
        <dbReference type="ARBA" id="ARBA00023136"/>
    </source>
</evidence>